<reference evidence="7" key="2">
    <citation type="submission" date="2025-08" db="UniProtKB">
        <authorList>
            <consortium name="Ensembl"/>
        </authorList>
    </citation>
    <scope>IDENTIFICATION</scope>
</reference>
<gene>
    <name evidence="7" type="primary">rnf38</name>
</gene>
<dbReference type="Ensembl" id="ENSSORT00005040610.1">
    <property type="protein sequence ID" value="ENSSORP00005039599.1"/>
    <property type="gene ID" value="ENSSORG00005018334.1"/>
</dbReference>
<feature type="compositionally biased region" description="Basic residues" evidence="5">
    <location>
        <begin position="219"/>
        <end position="230"/>
    </location>
</feature>
<feature type="compositionally biased region" description="Polar residues" evidence="5">
    <location>
        <begin position="102"/>
        <end position="111"/>
    </location>
</feature>
<sequence>MGSNHHHHHHHHHQQQQQLHPQQLHGAGCAPLGAHGSHAENQQRTPGSNASTGIQRLSSVTGTHRIPAPGASGGSYHCHPDHAYGEESDKSEESPSPKRQRLSSQSVLEQLTSSAPPPSTPSPPIRPWESGPPSRRQPHPHAHYQERCLTPARHRRSPPARRQRGRLSRPTRPADLQDENFHHNTVYGQAPTAGGGGAASEEPRAFHPPTLSPRLLHPAAHHHHHHHQQQHHATQQQQGAMVMDLHEQLQQGSVPVSYTVTPVPPHGLAAPLCSGQHLPPTCSSQQQVPACSVVFSTGQHYHPMLQTCSMQHLPVPLPFPSLLSSDPQFLLPPPPHLSHHPPHLPTPGQFLPFQTQQPRSPLQRIENEVELLGEQLSVGGGFSYAHHHHHHHQPPSTLPPSTPLQFLSHHDPLSQELFTVPYPHFMPRRITGRRYRPQQAVPPSPYHPSFLPYFLSMLPVPPNVAPTISLELDVDDGEVENYEALLNLAERLGEAKPRGLTKADIEQLPSYRFNPNNHQSEQTLCVVCMCDFESRQLLRVLPCNHEFHAKCVDKWLKANRTCPICRADASEVQRDSE</sequence>
<evidence type="ECO:0000256" key="2">
    <source>
        <dbReference type="ARBA" id="ARBA00022771"/>
    </source>
</evidence>
<keyword evidence="8" id="KW-1185">Reference proteome</keyword>
<dbReference type="InterPro" id="IPR013083">
    <property type="entry name" value="Znf_RING/FYVE/PHD"/>
</dbReference>
<dbReference type="GO" id="GO:0008270">
    <property type="term" value="F:zinc ion binding"/>
    <property type="evidence" value="ECO:0007669"/>
    <property type="project" value="UniProtKB-KW"/>
</dbReference>
<dbReference type="PROSITE" id="PS50089">
    <property type="entry name" value="ZF_RING_2"/>
    <property type="match status" value="1"/>
</dbReference>
<feature type="compositionally biased region" description="Polar residues" evidence="5">
    <location>
        <begin position="39"/>
        <end position="62"/>
    </location>
</feature>
<keyword evidence="3" id="KW-0862">Zinc</keyword>
<proteinExistence type="predicted"/>
<evidence type="ECO:0000313" key="8">
    <source>
        <dbReference type="Proteomes" id="UP000472271"/>
    </source>
</evidence>
<dbReference type="SUPFAM" id="SSF57850">
    <property type="entry name" value="RING/U-box"/>
    <property type="match status" value="1"/>
</dbReference>
<name>A0A673BE96_9TELE</name>
<feature type="compositionally biased region" description="Basic residues" evidence="5">
    <location>
        <begin position="1"/>
        <end position="14"/>
    </location>
</feature>
<evidence type="ECO:0000256" key="5">
    <source>
        <dbReference type="SAM" id="MobiDB-lite"/>
    </source>
</evidence>
<dbReference type="SMART" id="SM00184">
    <property type="entry name" value="RING"/>
    <property type="match status" value="1"/>
</dbReference>
<dbReference type="FunFam" id="3.30.40.10:FF:000024">
    <property type="entry name" value="RING finger protein 44 isoform X1"/>
    <property type="match status" value="1"/>
</dbReference>
<evidence type="ECO:0000259" key="6">
    <source>
        <dbReference type="PROSITE" id="PS50089"/>
    </source>
</evidence>
<feature type="domain" description="RING-type" evidence="6">
    <location>
        <begin position="525"/>
        <end position="566"/>
    </location>
</feature>
<evidence type="ECO:0000313" key="7">
    <source>
        <dbReference type="Ensembl" id="ENSSORP00005039599.1"/>
    </source>
</evidence>
<dbReference type="AlphaFoldDB" id="A0A673BE96"/>
<reference evidence="7" key="1">
    <citation type="submission" date="2019-06" db="EMBL/GenBank/DDBJ databases">
        <authorList>
            <consortium name="Wellcome Sanger Institute Data Sharing"/>
        </authorList>
    </citation>
    <scope>NUCLEOTIDE SEQUENCE [LARGE SCALE GENOMIC DNA]</scope>
</reference>
<feature type="compositionally biased region" description="Basic and acidic residues" evidence="5">
    <location>
        <begin position="78"/>
        <end position="96"/>
    </location>
</feature>
<reference evidence="7" key="3">
    <citation type="submission" date="2025-09" db="UniProtKB">
        <authorList>
            <consortium name="Ensembl"/>
        </authorList>
    </citation>
    <scope>IDENTIFICATION</scope>
</reference>
<dbReference type="Proteomes" id="UP000472271">
    <property type="component" value="Chromosome 1"/>
</dbReference>
<dbReference type="PANTHER" id="PTHR46171">
    <property type="entry name" value="GH10160P"/>
    <property type="match status" value="1"/>
</dbReference>
<dbReference type="GO" id="GO:0061630">
    <property type="term" value="F:ubiquitin protein ligase activity"/>
    <property type="evidence" value="ECO:0007669"/>
    <property type="project" value="TreeGrafter"/>
</dbReference>
<dbReference type="GO" id="GO:0016567">
    <property type="term" value="P:protein ubiquitination"/>
    <property type="evidence" value="ECO:0007669"/>
    <property type="project" value="TreeGrafter"/>
</dbReference>
<accession>A0A673BE96</accession>
<evidence type="ECO:0000256" key="1">
    <source>
        <dbReference type="ARBA" id="ARBA00022723"/>
    </source>
</evidence>
<organism evidence="7 8">
    <name type="scientific">Sphaeramia orbicularis</name>
    <name type="common">orbiculate cardinalfish</name>
    <dbReference type="NCBI Taxonomy" id="375764"/>
    <lineage>
        <taxon>Eukaryota</taxon>
        <taxon>Metazoa</taxon>
        <taxon>Chordata</taxon>
        <taxon>Craniata</taxon>
        <taxon>Vertebrata</taxon>
        <taxon>Euteleostomi</taxon>
        <taxon>Actinopterygii</taxon>
        <taxon>Neopterygii</taxon>
        <taxon>Teleostei</taxon>
        <taxon>Neoteleostei</taxon>
        <taxon>Acanthomorphata</taxon>
        <taxon>Gobiaria</taxon>
        <taxon>Kurtiformes</taxon>
        <taxon>Apogonoidei</taxon>
        <taxon>Apogonidae</taxon>
        <taxon>Apogoninae</taxon>
        <taxon>Sphaeramia</taxon>
    </lineage>
</organism>
<dbReference type="Gene3D" id="3.30.40.10">
    <property type="entry name" value="Zinc/RING finger domain, C3HC4 (zinc finger)"/>
    <property type="match status" value="1"/>
</dbReference>
<dbReference type="Pfam" id="PF13639">
    <property type="entry name" value="zf-RING_2"/>
    <property type="match status" value="1"/>
</dbReference>
<evidence type="ECO:0000256" key="3">
    <source>
        <dbReference type="ARBA" id="ARBA00022833"/>
    </source>
</evidence>
<keyword evidence="2 4" id="KW-0863">Zinc-finger</keyword>
<feature type="compositionally biased region" description="Low complexity" evidence="5">
    <location>
        <begin position="15"/>
        <end position="25"/>
    </location>
</feature>
<feature type="compositionally biased region" description="Basic residues" evidence="5">
    <location>
        <begin position="152"/>
        <end position="169"/>
    </location>
</feature>
<protein>
    <submittedName>
        <fullName evidence="7">E3 ubiquitin-protein ligase RNF38-like</fullName>
    </submittedName>
</protein>
<keyword evidence="1" id="KW-0479">Metal-binding</keyword>
<dbReference type="CDD" id="cd16679">
    <property type="entry name" value="RING-H2_RNF38"/>
    <property type="match status" value="1"/>
</dbReference>
<feature type="region of interest" description="Disordered" evidence="5">
    <location>
        <begin position="382"/>
        <end position="405"/>
    </location>
</feature>
<feature type="region of interest" description="Disordered" evidence="5">
    <location>
        <begin position="1"/>
        <end position="239"/>
    </location>
</feature>
<feature type="compositionally biased region" description="Pro residues" evidence="5">
    <location>
        <begin position="115"/>
        <end position="126"/>
    </location>
</feature>
<dbReference type="InterPro" id="IPR001841">
    <property type="entry name" value="Znf_RING"/>
</dbReference>
<dbReference type="PANTHER" id="PTHR46171:SF1">
    <property type="entry name" value="E3 UBIQUITIN-PROTEIN LIGASE RNF38"/>
    <property type="match status" value="1"/>
</dbReference>
<evidence type="ECO:0000256" key="4">
    <source>
        <dbReference type="PROSITE-ProRule" id="PRU00175"/>
    </source>
</evidence>